<reference evidence="1 2" key="1">
    <citation type="journal article" date="2019" name="Int. J. Syst. Evol. Microbiol.">
        <title>The Global Catalogue of Microorganisms (GCM) 10K type strain sequencing project: providing services to taxonomists for standard genome sequencing and annotation.</title>
        <authorList>
            <consortium name="The Broad Institute Genomics Platform"/>
            <consortium name="The Broad Institute Genome Sequencing Center for Infectious Disease"/>
            <person name="Wu L."/>
            <person name="Ma J."/>
        </authorList>
    </citation>
    <scope>NUCLEOTIDE SEQUENCE [LARGE SCALE GENOMIC DNA]</scope>
    <source>
        <strain evidence="1 2">JCM 16330</strain>
    </source>
</reference>
<comment type="caution">
    <text evidence="1">The sequence shown here is derived from an EMBL/GenBank/DDBJ whole genome shotgun (WGS) entry which is preliminary data.</text>
</comment>
<organism evidence="1 2">
    <name type="scientific">Halarchaeum salinum</name>
    <dbReference type="NCBI Taxonomy" id="489912"/>
    <lineage>
        <taxon>Archaea</taxon>
        <taxon>Methanobacteriati</taxon>
        <taxon>Methanobacteriota</taxon>
        <taxon>Stenosarchaea group</taxon>
        <taxon>Halobacteria</taxon>
        <taxon>Halobacteriales</taxon>
        <taxon>Halobacteriaceae</taxon>
    </lineage>
</organism>
<protein>
    <submittedName>
        <fullName evidence="1">Molybdopterin synthase</fullName>
    </submittedName>
</protein>
<gene>
    <name evidence="1" type="ORF">GCM10009066_17840</name>
</gene>
<proteinExistence type="predicted"/>
<dbReference type="AlphaFoldDB" id="A0AAV3S802"/>
<dbReference type="InterPro" id="IPR036563">
    <property type="entry name" value="MoaE_sf"/>
</dbReference>
<dbReference type="GO" id="GO:0006777">
    <property type="term" value="P:Mo-molybdopterin cofactor biosynthetic process"/>
    <property type="evidence" value="ECO:0007669"/>
    <property type="project" value="InterPro"/>
</dbReference>
<dbReference type="PANTHER" id="PTHR23404">
    <property type="entry name" value="MOLYBDOPTERIN SYNTHASE RELATED"/>
    <property type="match status" value="1"/>
</dbReference>
<keyword evidence="2" id="KW-1185">Reference proteome</keyword>
<dbReference type="Gene3D" id="3.90.1170.40">
    <property type="entry name" value="Molybdopterin biosynthesis MoaE subunit"/>
    <property type="match status" value="1"/>
</dbReference>
<name>A0AAV3S802_9EURY</name>
<dbReference type="SUPFAM" id="SSF54690">
    <property type="entry name" value="Molybdopterin synthase subunit MoaE"/>
    <property type="match status" value="1"/>
</dbReference>
<accession>A0AAV3S802</accession>
<evidence type="ECO:0000313" key="1">
    <source>
        <dbReference type="EMBL" id="GAA0304292.1"/>
    </source>
</evidence>
<sequence length="264" mass="28935">MYVLDVATPPGRDPTRIVDALRERLTDAGPVAVVRRDPSIRSASDAHTTVRLGEGYRRTTTAARASLAETLDDLAREHDFALTVGFDDANLPRLAVGDATVDDPVARTDDVASLDADAVLSALHETEPHESLASLVATAKRAADERFAGAIATFTGRVRAQEDADDEPTEALTFESYADVAAERLADIRADLESQEGVYNVLFHHRTGRIEAGADIVFVVVLAGHRREAFRAVEDGIDRLKDEVPFFKKEVTVDDEFWRHERDA</sequence>
<dbReference type="Proteomes" id="UP001500837">
    <property type="component" value="Unassembled WGS sequence"/>
</dbReference>
<dbReference type="EMBL" id="BAAABL010000051">
    <property type="protein sequence ID" value="GAA0304292.1"/>
    <property type="molecule type" value="Genomic_DNA"/>
</dbReference>
<dbReference type="Pfam" id="PF02391">
    <property type="entry name" value="MoaE"/>
    <property type="match status" value="1"/>
</dbReference>
<dbReference type="InterPro" id="IPR003448">
    <property type="entry name" value="Mopterin_biosynth_MoaE"/>
</dbReference>
<evidence type="ECO:0000313" key="2">
    <source>
        <dbReference type="Proteomes" id="UP001500837"/>
    </source>
</evidence>
<dbReference type="NCBIfam" id="NF011061">
    <property type="entry name" value="PRK14493.1"/>
    <property type="match status" value="1"/>
</dbReference>
<dbReference type="CDD" id="cd00756">
    <property type="entry name" value="MoaE"/>
    <property type="match status" value="1"/>
</dbReference>
<dbReference type="RefSeq" id="WP_211313052.1">
    <property type="nucleotide sequence ID" value="NZ_BAAABL010000051.1"/>
</dbReference>